<keyword evidence="5" id="KW-1185">Reference proteome</keyword>
<dbReference type="EMBL" id="JBBHLI010000007">
    <property type="protein sequence ID" value="MEK9501765.1"/>
    <property type="molecule type" value="Genomic_DNA"/>
</dbReference>
<keyword evidence="2" id="KW-0592">Phosphate transport</keyword>
<protein>
    <recommendedName>
        <fullName evidence="2">Phosphate-specific transport system accessory protein PhoU</fullName>
    </recommendedName>
</protein>
<sequence>MMGGPRPRRHFHDELDALQDTLLEMAGLVEESVGQATRGVLARDRAIAEVVRRKDDRVDELEVEIDSRAMELLALQQPMAKDLRQIMSTLKVSNDLERVGDHAVNIARAAERLSEMPGLPDMPEIAEMADIAGGMLADALAAFVSRNSGTARMVCLRDDKVDNLRRSLFRILVTHMLEDPRRISPALELLLVSQNLERIADLSTNIAEDVVFLVEGRTIKHRSEPLEAPDDAGFETPG</sequence>
<proteinExistence type="inferred from homology"/>
<dbReference type="RefSeq" id="WP_405287164.1">
    <property type="nucleotide sequence ID" value="NZ_JBBHLI010000007.1"/>
</dbReference>
<dbReference type="Pfam" id="PF01895">
    <property type="entry name" value="PhoU"/>
    <property type="match status" value="2"/>
</dbReference>
<comment type="similarity">
    <text evidence="1 2">Belongs to the PhoU family.</text>
</comment>
<dbReference type="Gene3D" id="1.20.58.220">
    <property type="entry name" value="Phosphate transport system protein phou homolog 2, domain 2"/>
    <property type="match status" value="1"/>
</dbReference>
<accession>A0ABU9EAI7</accession>
<comment type="caution">
    <text evidence="4">The sequence shown here is derived from an EMBL/GenBank/DDBJ whole genome shotgun (WGS) entry which is preliminary data.</text>
</comment>
<dbReference type="Proteomes" id="UP001484239">
    <property type="component" value="Unassembled WGS sequence"/>
</dbReference>
<keyword evidence="2" id="KW-0963">Cytoplasm</keyword>
<comment type="subunit">
    <text evidence="2">Homodimer.</text>
</comment>
<organism evidence="4 5">
    <name type="scientific">Gaopeijia maritima</name>
    <dbReference type="NCBI Taxonomy" id="3119007"/>
    <lineage>
        <taxon>Bacteria</taxon>
        <taxon>Pseudomonadati</taxon>
        <taxon>Gemmatimonadota</taxon>
        <taxon>Longimicrobiia</taxon>
        <taxon>Gaopeijiales</taxon>
        <taxon>Gaopeijiaceae</taxon>
        <taxon>Gaopeijia</taxon>
    </lineage>
</organism>
<dbReference type="InterPro" id="IPR038078">
    <property type="entry name" value="PhoU-like_sf"/>
</dbReference>
<dbReference type="PANTHER" id="PTHR42930:SF3">
    <property type="entry name" value="PHOSPHATE-SPECIFIC TRANSPORT SYSTEM ACCESSORY PROTEIN PHOU"/>
    <property type="match status" value="1"/>
</dbReference>
<comment type="subcellular location">
    <subcellularLocation>
        <location evidence="2">Cytoplasm</location>
    </subcellularLocation>
</comment>
<evidence type="ECO:0000313" key="5">
    <source>
        <dbReference type="Proteomes" id="UP001484239"/>
    </source>
</evidence>
<name>A0ABU9EAI7_9BACT</name>
<dbReference type="PIRSF" id="PIRSF003107">
    <property type="entry name" value="PhoU"/>
    <property type="match status" value="1"/>
</dbReference>
<evidence type="ECO:0000313" key="4">
    <source>
        <dbReference type="EMBL" id="MEK9501765.1"/>
    </source>
</evidence>
<evidence type="ECO:0000259" key="3">
    <source>
        <dbReference type="Pfam" id="PF01895"/>
    </source>
</evidence>
<reference evidence="4 5" key="1">
    <citation type="submission" date="2024-02" db="EMBL/GenBank/DDBJ databases">
        <title>A novel Gemmatimonadota bacterium.</title>
        <authorList>
            <person name="Du Z.-J."/>
            <person name="Ye Y.-Q."/>
        </authorList>
    </citation>
    <scope>NUCLEOTIDE SEQUENCE [LARGE SCALE GENOMIC DNA]</scope>
    <source>
        <strain evidence="4 5">DH-20</strain>
    </source>
</reference>
<dbReference type="SUPFAM" id="SSF109755">
    <property type="entry name" value="PhoU-like"/>
    <property type="match status" value="1"/>
</dbReference>
<evidence type="ECO:0000256" key="1">
    <source>
        <dbReference type="ARBA" id="ARBA00008107"/>
    </source>
</evidence>
<keyword evidence="2" id="KW-0813">Transport</keyword>
<feature type="domain" description="PhoU" evidence="3">
    <location>
        <begin position="125"/>
        <end position="210"/>
    </location>
</feature>
<comment type="function">
    <text evidence="2">Plays a role in the regulation of phosphate uptake.</text>
</comment>
<evidence type="ECO:0000256" key="2">
    <source>
        <dbReference type="PIRNR" id="PIRNR003107"/>
    </source>
</evidence>
<dbReference type="PANTHER" id="PTHR42930">
    <property type="entry name" value="PHOSPHATE-SPECIFIC TRANSPORT SYSTEM ACCESSORY PROTEIN PHOU"/>
    <property type="match status" value="1"/>
</dbReference>
<dbReference type="InterPro" id="IPR026022">
    <property type="entry name" value="PhoU_dom"/>
</dbReference>
<gene>
    <name evidence="4" type="primary">phoU</name>
    <name evidence="4" type="ORF">WI372_12310</name>
</gene>
<feature type="domain" description="PhoU" evidence="3">
    <location>
        <begin position="22"/>
        <end position="109"/>
    </location>
</feature>
<dbReference type="NCBIfam" id="TIGR02135">
    <property type="entry name" value="phoU_full"/>
    <property type="match status" value="1"/>
</dbReference>
<dbReference type="InterPro" id="IPR028366">
    <property type="entry name" value="PhoU"/>
</dbReference>